<dbReference type="SUPFAM" id="SSF52266">
    <property type="entry name" value="SGNH hydrolase"/>
    <property type="match status" value="1"/>
</dbReference>
<name>A0A0C1L6U9_9BACT</name>
<keyword evidence="1" id="KW-0378">Hydrolase</keyword>
<dbReference type="GO" id="GO:0001681">
    <property type="term" value="F:sialate O-acetylesterase activity"/>
    <property type="evidence" value="ECO:0007669"/>
    <property type="project" value="InterPro"/>
</dbReference>
<evidence type="ECO:0000256" key="1">
    <source>
        <dbReference type="ARBA" id="ARBA00022801"/>
    </source>
</evidence>
<dbReference type="AlphaFoldDB" id="A0A0C1L6U9"/>
<evidence type="ECO:0000259" key="3">
    <source>
        <dbReference type="Pfam" id="PF03629"/>
    </source>
</evidence>
<evidence type="ECO:0000313" key="5">
    <source>
        <dbReference type="Proteomes" id="UP000031408"/>
    </source>
</evidence>
<organism evidence="4 5">
    <name type="scientific">Flavihumibacter solisilvae</name>
    <dbReference type="NCBI Taxonomy" id="1349421"/>
    <lineage>
        <taxon>Bacteria</taxon>
        <taxon>Pseudomonadati</taxon>
        <taxon>Bacteroidota</taxon>
        <taxon>Chitinophagia</taxon>
        <taxon>Chitinophagales</taxon>
        <taxon>Chitinophagaceae</taxon>
        <taxon>Flavihumibacter</taxon>
    </lineage>
</organism>
<evidence type="ECO:0000313" key="4">
    <source>
        <dbReference type="EMBL" id="KIC95862.1"/>
    </source>
</evidence>
<dbReference type="Proteomes" id="UP000031408">
    <property type="component" value="Unassembled WGS sequence"/>
</dbReference>
<dbReference type="EMBL" id="JSVC01000004">
    <property type="protein sequence ID" value="KIC95862.1"/>
    <property type="molecule type" value="Genomic_DNA"/>
</dbReference>
<dbReference type="GO" id="GO:0005975">
    <property type="term" value="P:carbohydrate metabolic process"/>
    <property type="evidence" value="ECO:0007669"/>
    <property type="project" value="TreeGrafter"/>
</dbReference>
<protein>
    <submittedName>
        <fullName evidence="4">Sialate O-acetylesterase</fullName>
    </submittedName>
</protein>
<accession>A0A0C1L6U9</accession>
<gene>
    <name evidence="4" type="ORF">OI18_04340</name>
</gene>
<dbReference type="OrthoDB" id="9816001at2"/>
<dbReference type="InterPro" id="IPR039329">
    <property type="entry name" value="SIAE"/>
</dbReference>
<dbReference type="STRING" id="1349421.OI18_04340"/>
<dbReference type="RefSeq" id="WP_039137499.1">
    <property type="nucleotide sequence ID" value="NZ_JSVC01000004.1"/>
</dbReference>
<evidence type="ECO:0000256" key="2">
    <source>
        <dbReference type="SAM" id="SignalP"/>
    </source>
</evidence>
<dbReference type="PANTHER" id="PTHR22901:SF0">
    <property type="entry name" value="SIALATE O-ACETYLESTERASE"/>
    <property type="match status" value="1"/>
</dbReference>
<dbReference type="PANTHER" id="PTHR22901">
    <property type="entry name" value="SIALATE O-ACETYLESTERASE"/>
    <property type="match status" value="1"/>
</dbReference>
<sequence>MKPVKALLAVIFTLAYAITNAQLRLPAIISSGMVLQQKDSVSLWGWAGPGEKVYVTTGWDNRTDSTITTNLAAWNLKVMTPSAGGPYNIRIRSHNTIQLDDVMIGEVWICSGQSNMEWSYLSGTSDIASEFPQANNRNLRFFHVPKTGADRPQDDLKASWAVCDSVNIRSFSSVGYFFGRRLQQDLNVPIGLINASWGGTPAETWTPEDLVLHDPVLRSASAEQKPFPWWPSLPGQAFNGMIAPLTKYRIAGAIWYQGESNTGTWSSYRHLFTTMIDSWRKAFHKDLPFYYVQIAPYKYGQTNIGALLQESQTRSMAHPNTGMVVITDLVDNVNDIHPSRKRPVGERLAGWALGATYGKAGLAYRSPELASAVQEKGRIILRFKNAPGGFKVNGGEVTGFYISGESEAWFPAKAKVEKDKIIVWSPDVKTARFVRYGFGNTIIGNVSSVEGLPIVPFRTDDWQPEIKEVK</sequence>
<dbReference type="InterPro" id="IPR005181">
    <property type="entry name" value="SASA"/>
</dbReference>
<dbReference type="Gene3D" id="3.40.50.1110">
    <property type="entry name" value="SGNH hydrolase"/>
    <property type="match status" value="1"/>
</dbReference>
<keyword evidence="2" id="KW-0732">Signal</keyword>
<proteinExistence type="predicted"/>
<feature type="chain" id="PRO_5002135316" evidence="2">
    <location>
        <begin position="18"/>
        <end position="470"/>
    </location>
</feature>
<comment type="caution">
    <text evidence="4">The sequence shown here is derived from an EMBL/GenBank/DDBJ whole genome shotgun (WGS) entry which is preliminary data.</text>
</comment>
<dbReference type="InterPro" id="IPR036514">
    <property type="entry name" value="SGNH_hydro_sf"/>
</dbReference>
<feature type="domain" description="Sialate O-acetylesterase" evidence="3">
    <location>
        <begin position="106"/>
        <end position="349"/>
    </location>
</feature>
<keyword evidence="5" id="KW-1185">Reference proteome</keyword>
<feature type="signal peptide" evidence="2">
    <location>
        <begin position="1"/>
        <end position="17"/>
    </location>
</feature>
<reference evidence="4 5" key="1">
    <citation type="submission" date="2014-11" db="EMBL/GenBank/DDBJ databases">
        <title>Genome sequence of Flavihumibacter solisilvae 3-3.</title>
        <authorList>
            <person name="Zhou G."/>
            <person name="Li M."/>
            <person name="Wang G."/>
        </authorList>
    </citation>
    <scope>NUCLEOTIDE SEQUENCE [LARGE SCALE GENOMIC DNA]</scope>
    <source>
        <strain evidence="4 5">3-3</strain>
    </source>
</reference>
<dbReference type="Pfam" id="PF03629">
    <property type="entry name" value="SASA"/>
    <property type="match status" value="1"/>
</dbReference>